<evidence type="ECO:0000313" key="3">
    <source>
        <dbReference type="Proteomes" id="UP000603227"/>
    </source>
</evidence>
<proteinExistence type="predicted"/>
<feature type="region of interest" description="Disordered" evidence="1">
    <location>
        <begin position="133"/>
        <end position="153"/>
    </location>
</feature>
<feature type="region of interest" description="Disordered" evidence="1">
    <location>
        <begin position="1"/>
        <end position="26"/>
    </location>
</feature>
<dbReference type="Proteomes" id="UP000603227">
    <property type="component" value="Unassembled WGS sequence"/>
</dbReference>
<protein>
    <submittedName>
        <fullName evidence="2">Uncharacterized protein</fullName>
    </submittedName>
</protein>
<reference evidence="2" key="1">
    <citation type="journal article" date="2014" name="Int. J. Syst. Evol. Microbiol.">
        <title>Complete genome sequence of Corynebacterium casei LMG S-19264T (=DSM 44701T), isolated from a smear-ripened cheese.</title>
        <authorList>
            <consortium name="US DOE Joint Genome Institute (JGI-PGF)"/>
            <person name="Walter F."/>
            <person name="Albersmeier A."/>
            <person name="Kalinowski J."/>
            <person name="Ruckert C."/>
        </authorList>
    </citation>
    <scope>NUCLEOTIDE SEQUENCE</scope>
    <source>
        <strain evidence="2">CGMCC 4.7403</strain>
    </source>
</reference>
<dbReference type="AlphaFoldDB" id="A0A918ZGZ8"/>
<feature type="compositionally biased region" description="Basic residues" evidence="1">
    <location>
        <begin position="1"/>
        <end position="12"/>
    </location>
</feature>
<gene>
    <name evidence="2" type="ORF">GCM10017771_73400</name>
</gene>
<reference evidence="2" key="2">
    <citation type="submission" date="2020-09" db="EMBL/GenBank/DDBJ databases">
        <authorList>
            <person name="Sun Q."/>
            <person name="Zhou Y."/>
        </authorList>
    </citation>
    <scope>NUCLEOTIDE SEQUENCE</scope>
    <source>
        <strain evidence="2">CGMCC 4.7403</strain>
    </source>
</reference>
<accession>A0A918ZGZ8</accession>
<sequence length="186" mass="19554">MTARRTPKRKAPKTPPSWTSQYGEPQGKRRAELLAASTWSSRLLQHDGGQDVIVLPLGPGLAALDAVQVPIADGHALIADYLHGKLLAVVASGWAQLWEFVPDVRVVPYGGWVVVPAPGGAGSYAASWLSLPPPQLPQGEDQGEDETTAGLRPDSLRALVSAGALAPRRLYEGLVGRPAACEAVAS</sequence>
<dbReference type="RefSeq" id="WP_189786742.1">
    <property type="nucleotide sequence ID" value="NZ_BNAT01000036.1"/>
</dbReference>
<name>A0A918ZGZ8_9ACTN</name>
<keyword evidence="3" id="KW-1185">Reference proteome</keyword>
<evidence type="ECO:0000256" key="1">
    <source>
        <dbReference type="SAM" id="MobiDB-lite"/>
    </source>
</evidence>
<dbReference type="EMBL" id="BNAT01000036">
    <property type="protein sequence ID" value="GHE51245.1"/>
    <property type="molecule type" value="Genomic_DNA"/>
</dbReference>
<evidence type="ECO:0000313" key="2">
    <source>
        <dbReference type="EMBL" id="GHE51245.1"/>
    </source>
</evidence>
<comment type="caution">
    <text evidence="2">The sequence shown here is derived from an EMBL/GenBank/DDBJ whole genome shotgun (WGS) entry which is preliminary data.</text>
</comment>
<organism evidence="2 3">
    <name type="scientific">Streptomyces capitiformicae</name>
    <dbReference type="NCBI Taxonomy" id="2014920"/>
    <lineage>
        <taxon>Bacteria</taxon>
        <taxon>Bacillati</taxon>
        <taxon>Actinomycetota</taxon>
        <taxon>Actinomycetes</taxon>
        <taxon>Kitasatosporales</taxon>
        <taxon>Streptomycetaceae</taxon>
        <taxon>Streptomyces</taxon>
    </lineage>
</organism>